<organism evidence="1 2">
    <name type="scientific">Tetragonisca angustula</name>
    <dbReference type="NCBI Taxonomy" id="166442"/>
    <lineage>
        <taxon>Eukaryota</taxon>
        <taxon>Metazoa</taxon>
        <taxon>Ecdysozoa</taxon>
        <taxon>Arthropoda</taxon>
        <taxon>Hexapoda</taxon>
        <taxon>Insecta</taxon>
        <taxon>Pterygota</taxon>
        <taxon>Neoptera</taxon>
        <taxon>Endopterygota</taxon>
        <taxon>Hymenoptera</taxon>
        <taxon>Apocrita</taxon>
        <taxon>Aculeata</taxon>
        <taxon>Apoidea</taxon>
        <taxon>Anthophila</taxon>
        <taxon>Apidae</taxon>
        <taxon>Tetragonisca</taxon>
    </lineage>
</organism>
<evidence type="ECO:0000313" key="1">
    <source>
        <dbReference type="EMBL" id="KAK9296032.1"/>
    </source>
</evidence>
<sequence length="102" mass="11637">MKETDDWRRSEKGRRSRRKEVECAVLEGGAVGGEKSRTLLPLPWTEHLLYIPWLSTFEKGTFSSHLSRADSPPDNRLNAPAFRSPTIQRLYPASTSFFDVCP</sequence>
<accession>A0AAW0ZEK5</accession>
<dbReference type="Proteomes" id="UP001432146">
    <property type="component" value="Unassembled WGS sequence"/>
</dbReference>
<proteinExistence type="predicted"/>
<dbReference type="EMBL" id="JAWNGG020000231">
    <property type="protein sequence ID" value="KAK9296032.1"/>
    <property type="molecule type" value="Genomic_DNA"/>
</dbReference>
<comment type="caution">
    <text evidence="1">The sequence shown here is derived from an EMBL/GenBank/DDBJ whole genome shotgun (WGS) entry which is preliminary data.</text>
</comment>
<protein>
    <submittedName>
        <fullName evidence="1">Uncharacterized protein</fullName>
    </submittedName>
</protein>
<name>A0AAW0ZEK5_9HYME</name>
<evidence type="ECO:0000313" key="2">
    <source>
        <dbReference type="Proteomes" id="UP001432146"/>
    </source>
</evidence>
<reference evidence="1 2" key="1">
    <citation type="submission" date="2024-05" db="EMBL/GenBank/DDBJ databases">
        <title>The nuclear and mitochondrial genome assemblies of Tetragonisca angustula (Apidae: Meliponini), a tiny yet remarkable pollinator in the Neotropics.</title>
        <authorList>
            <person name="Ferrari R."/>
            <person name="Ricardo P.C."/>
            <person name="Dias F.C."/>
            <person name="Araujo N.S."/>
            <person name="Soares D.O."/>
            <person name="Zhou Q.-S."/>
            <person name="Zhu C.-D."/>
            <person name="Coutinho L."/>
            <person name="Airas M.C."/>
            <person name="Batista T.M."/>
        </authorList>
    </citation>
    <scope>NUCLEOTIDE SEQUENCE [LARGE SCALE GENOMIC DNA]</scope>
    <source>
        <strain evidence="1">ASF017062</strain>
        <tissue evidence="1">Abdomen</tissue>
    </source>
</reference>
<keyword evidence="2" id="KW-1185">Reference proteome</keyword>
<dbReference type="AlphaFoldDB" id="A0AAW0ZEK5"/>
<gene>
    <name evidence="1" type="ORF">QLX08_009840</name>
</gene>